<name>A0A1F4ZCP9_9BACT</name>
<accession>A0A1F4ZCP9</accession>
<keyword evidence="1" id="KW-1133">Transmembrane helix</keyword>
<sequence length="249" mass="28372">MDQEIQSQESHSIKLPTFLTTVTPLSKTLAMALFIILPFAGFYLGIQYEKLVSTGSIKSSITPPPLIVSKYYQISPTIYPSSSNDSPTATPSKDECHENDKFFVIVDNQTGNFLIRYKSTINQKFNCIYSKNLEDYEILNEGADWYQELYNNFLFIDSGTGPPLREIAIYDLYKRQMIFSDGYNVPINIENGQFDYWKGVDTQVTKENCPDKDSWESGGLGTAIEEHVRFDLNSLKKSSLNETRCSPRQ</sequence>
<evidence type="ECO:0000313" key="3">
    <source>
        <dbReference type="Proteomes" id="UP000177080"/>
    </source>
</evidence>
<keyword evidence="1" id="KW-0812">Transmembrane</keyword>
<reference evidence="2 3" key="1">
    <citation type="journal article" date="2016" name="Nat. Commun.">
        <title>Thousands of microbial genomes shed light on interconnected biogeochemical processes in an aquifer system.</title>
        <authorList>
            <person name="Anantharaman K."/>
            <person name="Brown C.T."/>
            <person name="Hug L.A."/>
            <person name="Sharon I."/>
            <person name="Castelle C.J."/>
            <person name="Probst A.J."/>
            <person name="Thomas B.C."/>
            <person name="Singh A."/>
            <person name="Wilkins M.J."/>
            <person name="Karaoz U."/>
            <person name="Brodie E.L."/>
            <person name="Williams K.H."/>
            <person name="Hubbard S.S."/>
            <person name="Banfield J.F."/>
        </authorList>
    </citation>
    <scope>NUCLEOTIDE SEQUENCE [LARGE SCALE GENOMIC DNA]</scope>
</reference>
<dbReference type="Proteomes" id="UP000177080">
    <property type="component" value="Unassembled WGS sequence"/>
</dbReference>
<proteinExistence type="predicted"/>
<organism evidence="2 3">
    <name type="scientific">Candidatus Amesbacteria bacterium RIFCSPLOWO2_01_FULL_48_25</name>
    <dbReference type="NCBI Taxonomy" id="1797259"/>
    <lineage>
        <taxon>Bacteria</taxon>
        <taxon>Candidatus Amesiibacteriota</taxon>
    </lineage>
</organism>
<feature type="transmembrane region" description="Helical" evidence="1">
    <location>
        <begin position="28"/>
        <end position="46"/>
    </location>
</feature>
<evidence type="ECO:0000313" key="2">
    <source>
        <dbReference type="EMBL" id="OGD04083.1"/>
    </source>
</evidence>
<dbReference type="AlphaFoldDB" id="A0A1F4ZCP9"/>
<keyword evidence="1" id="KW-0472">Membrane</keyword>
<comment type="caution">
    <text evidence="2">The sequence shown here is derived from an EMBL/GenBank/DDBJ whole genome shotgun (WGS) entry which is preliminary data.</text>
</comment>
<gene>
    <name evidence="2" type="ORF">A2989_01645</name>
</gene>
<evidence type="ECO:0000256" key="1">
    <source>
        <dbReference type="SAM" id="Phobius"/>
    </source>
</evidence>
<dbReference type="STRING" id="1797259.A2989_01645"/>
<protein>
    <submittedName>
        <fullName evidence="2">Uncharacterized protein</fullName>
    </submittedName>
</protein>
<dbReference type="EMBL" id="MEXN01000003">
    <property type="protein sequence ID" value="OGD04083.1"/>
    <property type="molecule type" value="Genomic_DNA"/>
</dbReference>